<dbReference type="InterPro" id="IPR024845">
    <property type="entry name" value="NHS-like"/>
</dbReference>
<evidence type="ECO:0000313" key="1">
    <source>
        <dbReference type="Ensembl" id="ENSCCRP00020041253.1"/>
    </source>
</evidence>
<name>A0A8C2EHR3_CYPCA</name>
<proteinExistence type="predicted"/>
<protein>
    <submittedName>
        <fullName evidence="1">Uncharacterized protein</fullName>
    </submittedName>
</protein>
<dbReference type="Pfam" id="PF15273">
    <property type="entry name" value="NHS"/>
    <property type="match status" value="1"/>
</dbReference>
<dbReference type="PANTHER" id="PTHR23039:SF3">
    <property type="entry name" value="NHS-LIKE PROTEIN 1"/>
    <property type="match status" value="1"/>
</dbReference>
<reference evidence="1" key="1">
    <citation type="submission" date="2025-08" db="UniProtKB">
        <authorList>
            <consortium name="Ensembl"/>
        </authorList>
    </citation>
    <scope>IDENTIFICATION</scope>
</reference>
<dbReference type="Ensembl" id="ENSCCRT00020045002.1">
    <property type="protein sequence ID" value="ENSCCRP00020041253.1"/>
    <property type="gene ID" value="ENSCCRG00020018364.1"/>
</dbReference>
<evidence type="ECO:0000313" key="2">
    <source>
        <dbReference type="Proteomes" id="UP000694701"/>
    </source>
</evidence>
<accession>A0A8C2EHR3</accession>
<organism evidence="1 2">
    <name type="scientific">Cyprinus carpio</name>
    <name type="common">Common carp</name>
    <dbReference type="NCBI Taxonomy" id="7962"/>
    <lineage>
        <taxon>Eukaryota</taxon>
        <taxon>Metazoa</taxon>
        <taxon>Chordata</taxon>
        <taxon>Craniata</taxon>
        <taxon>Vertebrata</taxon>
        <taxon>Euteleostomi</taxon>
        <taxon>Actinopterygii</taxon>
        <taxon>Neopterygii</taxon>
        <taxon>Teleostei</taxon>
        <taxon>Ostariophysi</taxon>
        <taxon>Cypriniformes</taxon>
        <taxon>Cyprinidae</taxon>
        <taxon>Cyprininae</taxon>
        <taxon>Cyprinus</taxon>
    </lineage>
</organism>
<dbReference type="Proteomes" id="UP000694701">
    <property type="component" value="Unplaced"/>
</dbReference>
<dbReference type="PANTHER" id="PTHR23039">
    <property type="entry name" value="NANCE-HORAN SYNDROME PROTEIN"/>
    <property type="match status" value="1"/>
</dbReference>
<sequence length="90" mass="10316">MPLINTVFLCCYIKGENFDRQASFRRSAANTDTIIRRPKRVQRRKTITGVPDNIQTELGVIHIHCFNPIQYIAPISNNVKVHSLTLFCSN</sequence>
<dbReference type="AlphaFoldDB" id="A0A8C2EHR3"/>
<dbReference type="GO" id="GO:0030154">
    <property type="term" value="P:cell differentiation"/>
    <property type="evidence" value="ECO:0007669"/>
    <property type="project" value="TreeGrafter"/>
</dbReference>